<organism evidence="2">
    <name type="scientific">Anopheles darlingi</name>
    <name type="common">Mosquito</name>
    <dbReference type="NCBI Taxonomy" id="43151"/>
    <lineage>
        <taxon>Eukaryota</taxon>
        <taxon>Metazoa</taxon>
        <taxon>Ecdysozoa</taxon>
        <taxon>Arthropoda</taxon>
        <taxon>Hexapoda</taxon>
        <taxon>Insecta</taxon>
        <taxon>Pterygota</taxon>
        <taxon>Neoptera</taxon>
        <taxon>Endopterygota</taxon>
        <taxon>Diptera</taxon>
        <taxon>Nematocera</taxon>
        <taxon>Culicoidea</taxon>
        <taxon>Culicidae</taxon>
        <taxon>Anophelinae</taxon>
        <taxon>Anopheles</taxon>
    </lineage>
</organism>
<feature type="signal peptide" evidence="1">
    <location>
        <begin position="1"/>
        <end position="24"/>
    </location>
</feature>
<dbReference type="AlphaFoldDB" id="A0A2M4D996"/>
<keyword evidence="1" id="KW-0732">Signal</keyword>
<evidence type="ECO:0000256" key="1">
    <source>
        <dbReference type="SAM" id="SignalP"/>
    </source>
</evidence>
<name>A0A2M4D996_ANODA</name>
<dbReference type="EMBL" id="GGFL01009976">
    <property type="protein sequence ID" value="MBW74154.1"/>
    <property type="molecule type" value="Transcribed_RNA"/>
</dbReference>
<proteinExistence type="predicted"/>
<sequence length="75" mass="8671">MMTLSVARPCLILLLFPLHPKREGDSVSSLLLRTTRPGTLRIHRQQNRLIFYSSRTALFFFPAASCFHKSLCFFN</sequence>
<evidence type="ECO:0000313" key="2">
    <source>
        <dbReference type="EMBL" id="MBW74154.1"/>
    </source>
</evidence>
<accession>A0A2M4D996</accession>
<reference evidence="2" key="1">
    <citation type="submission" date="2018-01" db="EMBL/GenBank/DDBJ databases">
        <title>An insight into the sialome of Amazonian anophelines.</title>
        <authorList>
            <person name="Ribeiro J.M."/>
            <person name="Scarpassa V."/>
            <person name="Calvo E."/>
        </authorList>
    </citation>
    <scope>NUCLEOTIDE SEQUENCE</scope>
</reference>
<protein>
    <submittedName>
        <fullName evidence="2">Putative secreted protein</fullName>
    </submittedName>
</protein>
<feature type="chain" id="PRO_5014818125" evidence="1">
    <location>
        <begin position="25"/>
        <end position="75"/>
    </location>
</feature>